<evidence type="ECO:0000256" key="3">
    <source>
        <dbReference type="ARBA" id="ARBA00022840"/>
    </source>
</evidence>
<gene>
    <name evidence="5" type="ORF">DSLASN_31570</name>
</gene>
<dbReference type="InterPro" id="IPR003593">
    <property type="entry name" value="AAA+_ATPase"/>
</dbReference>
<dbReference type="SUPFAM" id="SSF52540">
    <property type="entry name" value="P-loop containing nucleoside triphosphate hydrolases"/>
    <property type="match status" value="1"/>
</dbReference>
<dbReference type="InterPro" id="IPR003439">
    <property type="entry name" value="ABC_transporter-like_ATP-bd"/>
</dbReference>
<dbReference type="SMART" id="SM00382">
    <property type="entry name" value="AAA"/>
    <property type="match status" value="1"/>
</dbReference>
<keyword evidence="6" id="KW-1185">Reference proteome</keyword>
<keyword evidence="3" id="KW-0067">ATP-binding</keyword>
<reference evidence="5 6" key="1">
    <citation type="submission" date="2021-02" db="EMBL/GenBank/DDBJ databases">
        <title>Complete genome of Desulfoluna sp. strain ASN36.</title>
        <authorList>
            <person name="Takahashi A."/>
            <person name="Kojima H."/>
            <person name="Fukui M."/>
        </authorList>
    </citation>
    <scope>NUCLEOTIDE SEQUENCE [LARGE SCALE GENOMIC DNA]</scope>
    <source>
        <strain evidence="5 6">ASN36</strain>
    </source>
</reference>
<evidence type="ECO:0000313" key="5">
    <source>
        <dbReference type="EMBL" id="BCS97525.1"/>
    </source>
</evidence>
<keyword evidence="2" id="KW-0547">Nucleotide-binding</keyword>
<dbReference type="CDD" id="cd03225">
    <property type="entry name" value="ABC_cobalt_CbiO_domain1"/>
    <property type="match status" value="1"/>
</dbReference>
<dbReference type="Gene3D" id="3.40.50.300">
    <property type="entry name" value="P-loop containing nucleotide triphosphate hydrolases"/>
    <property type="match status" value="1"/>
</dbReference>
<dbReference type="PROSITE" id="PS50893">
    <property type="entry name" value="ABC_TRANSPORTER_2"/>
    <property type="match status" value="1"/>
</dbReference>
<protein>
    <recommendedName>
        <fullName evidence="4">ABC transporter domain-containing protein</fullName>
    </recommendedName>
</protein>
<name>A0ABM7PK39_9BACT</name>
<evidence type="ECO:0000313" key="6">
    <source>
        <dbReference type="Proteomes" id="UP001320148"/>
    </source>
</evidence>
<accession>A0ABM7PK39</accession>
<sequence length="334" mass="36341">MDGALYTLDQVSRCYDQSRALDRCTLSIPKGRVTGIAGPNGSGKSTLLKLLSFIEPPDEGRVLFEGREERPFSPAVRYRVTLMPQTPFLMNRSVFKNVSYGLNVKKDRTDVAQRVSAALSQVGLDFDKFAGRHRHELSGGEAQRVALAARLILDPEVLILDEPTASVDAASSFLIRQAILAFASKPGKTVILTSHDAAWLADVSDEMLFFFRGKSVEEKMGLMLFGPFERDPHSGAWLKRGEDGGVIAVSEPPDPDAVAAVPERLLQLGGDANDQHAGFDAEVREVARRKGHSKAQVTLIGAGFPITLSCPVSKAPEPGDIVRVTYPLSSLQWL</sequence>
<dbReference type="InterPro" id="IPR015856">
    <property type="entry name" value="ABC_transpr_CbiO/EcfA_su"/>
</dbReference>
<dbReference type="PANTHER" id="PTHR43423">
    <property type="entry name" value="ABC TRANSPORTER I FAMILY MEMBER 17"/>
    <property type="match status" value="1"/>
</dbReference>
<evidence type="ECO:0000256" key="1">
    <source>
        <dbReference type="ARBA" id="ARBA00022448"/>
    </source>
</evidence>
<keyword evidence="1" id="KW-0813">Transport</keyword>
<dbReference type="PANTHER" id="PTHR43423:SF1">
    <property type="entry name" value="ABC TRANSPORTER I FAMILY MEMBER 17"/>
    <property type="match status" value="1"/>
</dbReference>
<dbReference type="EMBL" id="AP024488">
    <property type="protein sequence ID" value="BCS97525.1"/>
    <property type="molecule type" value="Genomic_DNA"/>
</dbReference>
<proteinExistence type="predicted"/>
<evidence type="ECO:0000259" key="4">
    <source>
        <dbReference type="PROSITE" id="PS50893"/>
    </source>
</evidence>
<dbReference type="Pfam" id="PF00005">
    <property type="entry name" value="ABC_tran"/>
    <property type="match status" value="1"/>
</dbReference>
<dbReference type="Proteomes" id="UP001320148">
    <property type="component" value="Chromosome"/>
</dbReference>
<dbReference type="RefSeq" id="WP_236888942.1">
    <property type="nucleotide sequence ID" value="NZ_AP024488.1"/>
</dbReference>
<evidence type="ECO:0000256" key="2">
    <source>
        <dbReference type="ARBA" id="ARBA00022741"/>
    </source>
</evidence>
<feature type="domain" description="ABC transporter" evidence="4">
    <location>
        <begin position="6"/>
        <end position="237"/>
    </location>
</feature>
<organism evidence="5 6">
    <name type="scientific">Desulfoluna limicola</name>
    <dbReference type="NCBI Taxonomy" id="2810562"/>
    <lineage>
        <taxon>Bacteria</taxon>
        <taxon>Pseudomonadati</taxon>
        <taxon>Thermodesulfobacteriota</taxon>
        <taxon>Desulfobacteria</taxon>
        <taxon>Desulfobacterales</taxon>
        <taxon>Desulfolunaceae</taxon>
        <taxon>Desulfoluna</taxon>
    </lineage>
</organism>
<dbReference type="InterPro" id="IPR027417">
    <property type="entry name" value="P-loop_NTPase"/>
</dbReference>